<keyword evidence="4" id="KW-1185">Reference proteome</keyword>
<keyword evidence="2" id="KW-1133">Transmembrane helix</keyword>
<sequence>MDDTLRDTGADVSSAGTKSLPPVESRKNRFPMCVVWCPLPMITWLFPPIGHVGICYSDGLITDFLGSRFIHRGSLGFGAVARYWRLDPTKVTDGAGGVHTFDTSVRRAESLFNTCEYYNLFGNNCHQYAAHAMNLAGYQGKRDWNMVHVAANVLLKGRWVSPWAAVKTWGPFCVALVACAATGAWGFVQGIFGAFLLLVVYFSSYSFGYADPARKLYQTPNKVEQYSEDEVMGMQMHQAAGGGDDEEPPLPPGRSIG</sequence>
<dbReference type="GO" id="GO:0005794">
    <property type="term" value="C:Golgi apparatus"/>
    <property type="evidence" value="ECO:0007669"/>
    <property type="project" value="TreeGrafter"/>
</dbReference>
<dbReference type="AlphaFoldDB" id="C1E3P7"/>
<evidence type="ECO:0000313" key="4">
    <source>
        <dbReference type="Proteomes" id="UP000002009"/>
    </source>
</evidence>
<dbReference type="InterPro" id="IPR008496">
    <property type="entry name" value="TMEM222/RTE1"/>
</dbReference>
<dbReference type="GO" id="GO:0005783">
    <property type="term" value="C:endoplasmic reticulum"/>
    <property type="evidence" value="ECO:0007669"/>
    <property type="project" value="TreeGrafter"/>
</dbReference>
<reference evidence="3 4" key="1">
    <citation type="journal article" date="2009" name="Science">
        <title>Green evolution and dynamic adaptations revealed by genomes of the marine picoeukaryotes Micromonas.</title>
        <authorList>
            <person name="Worden A.Z."/>
            <person name="Lee J.H."/>
            <person name="Mock T."/>
            <person name="Rouze P."/>
            <person name="Simmons M.P."/>
            <person name="Aerts A.L."/>
            <person name="Allen A.E."/>
            <person name="Cuvelier M.L."/>
            <person name="Derelle E."/>
            <person name="Everett M.V."/>
            <person name="Foulon E."/>
            <person name="Grimwood J."/>
            <person name="Gundlach H."/>
            <person name="Henrissat B."/>
            <person name="Napoli C."/>
            <person name="McDonald S.M."/>
            <person name="Parker M.S."/>
            <person name="Rombauts S."/>
            <person name="Salamov A."/>
            <person name="Von Dassow P."/>
            <person name="Badger J.H."/>
            <person name="Coutinho P.M."/>
            <person name="Demir E."/>
            <person name="Dubchak I."/>
            <person name="Gentemann C."/>
            <person name="Eikrem W."/>
            <person name="Gready J.E."/>
            <person name="John U."/>
            <person name="Lanier W."/>
            <person name="Lindquist E.A."/>
            <person name="Lucas S."/>
            <person name="Mayer K.F."/>
            <person name="Moreau H."/>
            <person name="Not F."/>
            <person name="Otillar R."/>
            <person name="Panaud O."/>
            <person name="Pangilinan J."/>
            <person name="Paulsen I."/>
            <person name="Piegu B."/>
            <person name="Poliakov A."/>
            <person name="Robbens S."/>
            <person name="Schmutz J."/>
            <person name="Toulza E."/>
            <person name="Wyss T."/>
            <person name="Zelensky A."/>
            <person name="Zhou K."/>
            <person name="Armbrust E.V."/>
            <person name="Bhattacharya D."/>
            <person name="Goodenough U.W."/>
            <person name="Van de Peer Y."/>
            <person name="Grigoriev I.V."/>
        </authorList>
    </citation>
    <scope>NUCLEOTIDE SEQUENCE [LARGE SCALE GENOMIC DNA]</scope>
    <source>
        <strain evidence="4">RCC299 / NOUM17</strain>
    </source>
</reference>
<evidence type="ECO:0000313" key="3">
    <source>
        <dbReference type="EMBL" id="ACO62973.1"/>
    </source>
</evidence>
<dbReference type="PANTHER" id="PTHR20921:SF0">
    <property type="entry name" value="TRANSMEMBRANE PROTEIN 222"/>
    <property type="match status" value="1"/>
</dbReference>
<name>C1E3P7_MICCC</name>
<feature type="region of interest" description="Disordered" evidence="1">
    <location>
        <begin position="1"/>
        <end position="25"/>
    </location>
</feature>
<dbReference type="FunCoup" id="C1E3P7">
    <property type="interactions" value="1568"/>
</dbReference>
<dbReference type="Pfam" id="PF05608">
    <property type="entry name" value="RTE1"/>
    <property type="match status" value="1"/>
</dbReference>
<dbReference type="Proteomes" id="UP000002009">
    <property type="component" value="Chromosome 4"/>
</dbReference>
<dbReference type="PANTHER" id="PTHR20921">
    <property type="entry name" value="TRANSMEMBRANE PROTEIN 222"/>
    <property type="match status" value="1"/>
</dbReference>
<keyword evidence="2" id="KW-0472">Membrane</keyword>
<protein>
    <submittedName>
        <fullName evidence="3">Uncharacterized protein</fullName>
    </submittedName>
</protein>
<organism evidence="3 4">
    <name type="scientific">Micromonas commoda (strain RCC299 / NOUM17 / CCMP2709)</name>
    <name type="common">Picoplanktonic green alga</name>
    <dbReference type="NCBI Taxonomy" id="296587"/>
    <lineage>
        <taxon>Eukaryota</taxon>
        <taxon>Viridiplantae</taxon>
        <taxon>Chlorophyta</taxon>
        <taxon>Mamiellophyceae</taxon>
        <taxon>Mamiellales</taxon>
        <taxon>Mamiellaceae</taxon>
        <taxon>Micromonas</taxon>
    </lineage>
</organism>
<dbReference type="OrthoDB" id="267284at2759"/>
<keyword evidence="2" id="KW-0812">Transmembrane</keyword>
<dbReference type="EMBL" id="CP001325">
    <property type="protein sequence ID" value="ACO62973.1"/>
    <property type="molecule type" value="Genomic_DNA"/>
</dbReference>
<feature type="transmembrane region" description="Helical" evidence="2">
    <location>
        <begin position="191"/>
        <end position="210"/>
    </location>
</feature>
<evidence type="ECO:0000256" key="2">
    <source>
        <dbReference type="SAM" id="Phobius"/>
    </source>
</evidence>
<dbReference type="GO" id="GO:0009723">
    <property type="term" value="P:response to ethylene"/>
    <property type="evidence" value="ECO:0007669"/>
    <property type="project" value="TreeGrafter"/>
</dbReference>
<evidence type="ECO:0000256" key="1">
    <source>
        <dbReference type="SAM" id="MobiDB-lite"/>
    </source>
</evidence>
<feature type="region of interest" description="Disordered" evidence="1">
    <location>
        <begin position="237"/>
        <end position="257"/>
    </location>
</feature>
<feature type="transmembrane region" description="Helical" evidence="2">
    <location>
        <begin position="164"/>
        <end position="185"/>
    </location>
</feature>
<dbReference type="OMA" id="FMGITFG"/>
<dbReference type="eggNOG" id="KOG3150">
    <property type="taxonomic scope" value="Eukaryota"/>
</dbReference>
<dbReference type="KEGG" id="mis:MICPUN_57760"/>
<accession>C1E3P7</accession>
<dbReference type="InParanoid" id="C1E3P7"/>
<gene>
    <name evidence="3" type="ORF">MICPUN_57760</name>
</gene>
<dbReference type="GO" id="GO:0010104">
    <property type="term" value="P:regulation of ethylene-activated signaling pathway"/>
    <property type="evidence" value="ECO:0007669"/>
    <property type="project" value="TreeGrafter"/>
</dbReference>
<dbReference type="RefSeq" id="XP_002501715.1">
    <property type="nucleotide sequence ID" value="XM_002501669.1"/>
</dbReference>
<proteinExistence type="predicted"/>
<dbReference type="GeneID" id="8242618"/>